<evidence type="ECO:0000313" key="2">
    <source>
        <dbReference type="Proteomes" id="UP001597295"/>
    </source>
</evidence>
<name>A0ABW5DTC6_9PROT</name>
<dbReference type="EMBL" id="JBHUIP010000009">
    <property type="protein sequence ID" value="MFD2263221.1"/>
    <property type="molecule type" value="Genomic_DNA"/>
</dbReference>
<comment type="caution">
    <text evidence="1">The sequence shown here is derived from an EMBL/GenBank/DDBJ whole genome shotgun (WGS) entry which is preliminary data.</text>
</comment>
<keyword evidence="2" id="KW-1185">Reference proteome</keyword>
<reference evidence="2" key="1">
    <citation type="journal article" date="2019" name="Int. J. Syst. Evol. Microbiol.">
        <title>The Global Catalogue of Microorganisms (GCM) 10K type strain sequencing project: providing services to taxonomists for standard genome sequencing and annotation.</title>
        <authorList>
            <consortium name="The Broad Institute Genomics Platform"/>
            <consortium name="The Broad Institute Genome Sequencing Center for Infectious Disease"/>
            <person name="Wu L."/>
            <person name="Ma J."/>
        </authorList>
    </citation>
    <scope>NUCLEOTIDE SEQUENCE [LARGE SCALE GENOMIC DNA]</scope>
    <source>
        <strain evidence="2">CGMCC 1.19062</strain>
    </source>
</reference>
<dbReference type="InterPro" id="IPR038312">
    <property type="entry name" value="DUF5063_sf"/>
</dbReference>
<protein>
    <submittedName>
        <fullName evidence="1">DUF5063 domain-containing protein</fullName>
    </submittedName>
</protein>
<evidence type="ECO:0000313" key="1">
    <source>
        <dbReference type="EMBL" id="MFD2263221.1"/>
    </source>
</evidence>
<organism evidence="1 2">
    <name type="scientific">Lacibacterium aquatile</name>
    <dbReference type="NCBI Taxonomy" id="1168082"/>
    <lineage>
        <taxon>Bacteria</taxon>
        <taxon>Pseudomonadati</taxon>
        <taxon>Pseudomonadota</taxon>
        <taxon>Alphaproteobacteria</taxon>
        <taxon>Rhodospirillales</taxon>
        <taxon>Rhodospirillaceae</taxon>
    </lineage>
</organism>
<sequence>MIEAAKAFLALLQAPPADEKARLAALCRTLDALVLAYHDVPDSHPADGDLEPPSTLGDDHFDLVANAFPDFGLYSVIAPTTDPDVSPTMADAQDDLIDIAGDMAETLWRSENLGFDDAAWYFRLMYRNHWGQHLHDLRRYLYARDQG</sequence>
<dbReference type="Pfam" id="PF16702">
    <property type="entry name" value="DUF5063"/>
    <property type="match status" value="1"/>
</dbReference>
<dbReference type="RefSeq" id="WP_379876198.1">
    <property type="nucleotide sequence ID" value="NZ_JBHUIP010000009.1"/>
</dbReference>
<accession>A0ABW5DTC6</accession>
<gene>
    <name evidence="1" type="ORF">ACFSM5_10010</name>
</gene>
<dbReference type="Proteomes" id="UP001597295">
    <property type="component" value="Unassembled WGS sequence"/>
</dbReference>
<proteinExistence type="predicted"/>
<dbReference type="Gene3D" id="1.20.120.1550">
    <property type="entry name" value="Protein of unknown function DUF5063"/>
    <property type="match status" value="1"/>
</dbReference>
<dbReference type="InterPro" id="IPR032025">
    <property type="entry name" value="DUF5063"/>
</dbReference>